<protein>
    <submittedName>
        <fullName evidence="2">PIN domain nuclease, a component of toxin-antitoxin system (PIN domain)</fullName>
    </submittedName>
</protein>
<dbReference type="Pfam" id="PF01850">
    <property type="entry name" value="PIN"/>
    <property type="match status" value="1"/>
</dbReference>
<proteinExistence type="predicted"/>
<evidence type="ECO:0000313" key="3">
    <source>
        <dbReference type="Proteomes" id="UP000184932"/>
    </source>
</evidence>
<dbReference type="RefSeq" id="WP_074256377.1">
    <property type="nucleotide sequence ID" value="NZ_FSRL01000001.1"/>
</dbReference>
<dbReference type="InterPro" id="IPR041705">
    <property type="entry name" value="PIN_Sll0205"/>
</dbReference>
<dbReference type="PANTHER" id="PTHR36173:SF1">
    <property type="entry name" value="RIBONUCLEASE VAPC22"/>
    <property type="match status" value="1"/>
</dbReference>
<dbReference type="Gene3D" id="3.40.50.1010">
    <property type="entry name" value="5'-nuclease"/>
    <property type="match status" value="1"/>
</dbReference>
<dbReference type="SUPFAM" id="SSF88723">
    <property type="entry name" value="PIN domain-like"/>
    <property type="match status" value="1"/>
</dbReference>
<feature type="domain" description="PIN" evidence="1">
    <location>
        <begin position="4"/>
        <end position="127"/>
    </location>
</feature>
<dbReference type="STRING" id="1217970.SAMN05444002_2348"/>
<reference evidence="3" key="1">
    <citation type="submission" date="2016-11" db="EMBL/GenBank/DDBJ databases">
        <authorList>
            <person name="Varghese N."/>
            <person name="Submissions S."/>
        </authorList>
    </citation>
    <scope>NUCLEOTIDE SEQUENCE [LARGE SCALE GENOMIC DNA]</scope>
    <source>
        <strain evidence="3">DSM 29440</strain>
    </source>
</reference>
<sequence>MSEVLLDTCAVIWTGGGSEISDAARDRLNEARLGGERTHVSPFTAWELGILVSRGRLRLTRAPADWFEDYVARGEMSLAPLSARILAESSQLPGEPPGDPADRVIIATARSENLTIVTRDRLILRYAAEGHVRAMAC</sequence>
<dbReference type="InterPro" id="IPR002716">
    <property type="entry name" value="PIN_dom"/>
</dbReference>
<evidence type="ECO:0000259" key="1">
    <source>
        <dbReference type="Pfam" id="PF01850"/>
    </source>
</evidence>
<dbReference type="InterPro" id="IPR029060">
    <property type="entry name" value="PIN-like_dom_sf"/>
</dbReference>
<dbReference type="CDD" id="cd09872">
    <property type="entry name" value="PIN_Sll0205-like"/>
    <property type="match status" value="1"/>
</dbReference>
<name>A0A1N6GB42_9RHOB</name>
<dbReference type="AlphaFoldDB" id="A0A1N6GB42"/>
<dbReference type="PANTHER" id="PTHR36173">
    <property type="entry name" value="RIBONUCLEASE VAPC16-RELATED"/>
    <property type="match status" value="1"/>
</dbReference>
<dbReference type="OrthoDB" id="9798990at2"/>
<gene>
    <name evidence="2" type="ORF">SAMN05444002_2348</name>
</gene>
<accession>A0A1N6GB42</accession>
<dbReference type="InterPro" id="IPR052919">
    <property type="entry name" value="TA_system_RNase"/>
</dbReference>
<evidence type="ECO:0000313" key="2">
    <source>
        <dbReference type="EMBL" id="SIO04769.1"/>
    </source>
</evidence>
<dbReference type="Proteomes" id="UP000184932">
    <property type="component" value="Unassembled WGS sequence"/>
</dbReference>
<organism evidence="2 3">
    <name type="scientific">Vannielia litorea</name>
    <dbReference type="NCBI Taxonomy" id="1217970"/>
    <lineage>
        <taxon>Bacteria</taxon>
        <taxon>Pseudomonadati</taxon>
        <taxon>Pseudomonadota</taxon>
        <taxon>Alphaproteobacteria</taxon>
        <taxon>Rhodobacterales</taxon>
        <taxon>Paracoccaceae</taxon>
        <taxon>Vannielia</taxon>
    </lineage>
</organism>
<dbReference type="EMBL" id="FSRL01000001">
    <property type="protein sequence ID" value="SIO04769.1"/>
    <property type="molecule type" value="Genomic_DNA"/>
</dbReference>
<keyword evidence="3" id="KW-1185">Reference proteome</keyword>